<protein>
    <recommendedName>
        <fullName evidence="3 10">Gluconokinase</fullName>
        <ecNumber evidence="3 10">2.7.1.12</ecNumber>
    </recommendedName>
</protein>
<dbReference type="GO" id="GO:0046316">
    <property type="term" value="F:gluconokinase activity"/>
    <property type="evidence" value="ECO:0007669"/>
    <property type="project" value="UniProtKB-EC"/>
</dbReference>
<keyword evidence="4 10" id="KW-0808">Transferase</keyword>
<evidence type="ECO:0000256" key="1">
    <source>
        <dbReference type="ARBA" id="ARBA00004761"/>
    </source>
</evidence>
<dbReference type="GO" id="GO:0005524">
    <property type="term" value="F:ATP binding"/>
    <property type="evidence" value="ECO:0007669"/>
    <property type="project" value="UniProtKB-KW"/>
</dbReference>
<keyword evidence="12" id="KW-1185">Reference proteome</keyword>
<evidence type="ECO:0000256" key="3">
    <source>
        <dbReference type="ARBA" id="ARBA00012054"/>
    </source>
</evidence>
<comment type="similarity">
    <text evidence="2 10">Belongs to the gluconokinase GntK/GntV family.</text>
</comment>
<comment type="pathway">
    <text evidence="1">Carbohydrate acid metabolism.</text>
</comment>
<evidence type="ECO:0000256" key="6">
    <source>
        <dbReference type="ARBA" id="ARBA00022777"/>
    </source>
</evidence>
<evidence type="ECO:0000256" key="5">
    <source>
        <dbReference type="ARBA" id="ARBA00022741"/>
    </source>
</evidence>
<dbReference type="GO" id="GO:0019521">
    <property type="term" value="P:D-gluconate metabolic process"/>
    <property type="evidence" value="ECO:0007669"/>
    <property type="project" value="UniProtKB-KW"/>
</dbReference>
<sequence length="178" mass="19688">MTLEYNFGHRLRVVVMGVSGCGKSSVGAALADALGLSYLEGDSLHPDENIEKMMQGVPLTDDDRWPWLDEIGEKLRNAPPPGLIASCSALKKSYRTRLRASAGDPLYFVYLHARRETLIERMQMRTGHFMPVSMLDSQLAALEPPLGEQDVVAVNVNQSLESVIKYAAAELKEIMRPS</sequence>
<dbReference type="CDD" id="cd02021">
    <property type="entry name" value="GntK"/>
    <property type="match status" value="1"/>
</dbReference>
<dbReference type="Gene3D" id="3.40.50.300">
    <property type="entry name" value="P-loop containing nucleotide triphosphate hydrolases"/>
    <property type="match status" value="1"/>
</dbReference>
<dbReference type="PANTHER" id="PTHR43442">
    <property type="entry name" value="GLUCONOKINASE-RELATED"/>
    <property type="match status" value="1"/>
</dbReference>
<evidence type="ECO:0000256" key="7">
    <source>
        <dbReference type="ARBA" id="ARBA00022840"/>
    </source>
</evidence>
<proteinExistence type="inferred from homology"/>
<name>A0A8J3DRN9_9HYPH</name>
<dbReference type="InterPro" id="IPR006001">
    <property type="entry name" value="Therm_gnt_kin"/>
</dbReference>
<dbReference type="EC" id="2.7.1.12" evidence="3 10"/>
<reference evidence="11" key="2">
    <citation type="submission" date="2020-09" db="EMBL/GenBank/DDBJ databases">
        <authorList>
            <person name="Sun Q."/>
            <person name="Kim S."/>
        </authorList>
    </citation>
    <scope>NUCLEOTIDE SEQUENCE</scope>
    <source>
        <strain evidence="11">KCTC 42097</strain>
    </source>
</reference>
<comment type="caution">
    <text evidence="11">The sequence shown here is derived from an EMBL/GenBank/DDBJ whole genome shotgun (WGS) entry which is preliminary data.</text>
</comment>
<reference evidence="11" key="1">
    <citation type="journal article" date="2014" name="Int. J. Syst. Evol. Microbiol.">
        <title>Complete genome sequence of Corynebacterium casei LMG S-19264T (=DSM 44701T), isolated from a smear-ripened cheese.</title>
        <authorList>
            <consortium name="US DOE Joint Genome Institute (JGI-PGF)"/>
            <person name="Walter F."/>
            <person name="Albersmeier A."/>
            <person name="Kalinowski J."/>
            <person name="Ruckert C."/>
        </authorList>
    </citation>
    <scope>NUCLEOTIDE SEQUENCE</scope>
    <source>
        <strain evidence="11">KCTC 42097</strain>
    </source>
</reference>
<accession>A0A8J3DRN9</accession>
<dbReference type="GO" id="GO:0005737">
    <property type="term" value="C:cytoplasm"/>
    <property type="evidence" value="ECO:0007669"/>
    <property type="project" value="TreeGrafter"/>
</dbReference>
<keyword evidence="5 10" id="KW-0547">Nucleotide-binding</keyword>
<evidence type="ECO:0000313" key="12">
    <source>
        <dbReference type="Proteomes" id="UP000641137"/>
    </source>
</evidence>
<dbReference type="SUPFAM" id="SSF52540">
    <property type="entry name" value="P-loop containing nucleoside triphosphate hydrolases"/>
    <property type="match status" value="1"/>
</dbReference>
<comment type="catalytic activity">
    <reaction evidence="9 10">
        <text>D-gluconate + ATP = 6-phospho-D-gluconate + ADP + H(+)</text>
        <dbReference type="Rhea" id="RHEA:19433"/>
        <dbReference type="ChEBI" id="CHEBI:15378"/>
        <dbReference type="ChEBI" id="CHEBI:18391"/>
        <dbReference type="ChEBI" id="CHEBI:30616"/>
        <dbReference type="ChEBI" id="CHEBI:58759"/>
        <dbReference type="ChEBI" id="CHEBI:456216"/>
        <dbReference type="EC" id="2.7.1.12"/>
    </reaction>
</comment>
<evidence type="ECO:0000256" key="9">
    <source>
        <dbReference type="ARBA" id="ARBA00048090"/>
    </source>
</evidence>
<evidence type="ECO:0000313" key="11">
    <source>
        <dbReference type="EMBL" id="GHC75607.1"/>
    </source>
</evidence>
<dbReference type="PANTHER" id="PTHR43442:SF3">
    <property type="entry name" value="GLUCONOKINASE-RELATED"/>
    <property type="match status" value="1"/>
</dbReference>
<keyword evidence="6 10" id="KW-0418">Kinase</keyword>
<keyword evidence="8" id="KW-0311">Gluconate utilization</keyword>
<dbReference type="Proteomes" id="UP000641137">
    <property type="component" value="Unassembled WGS sequence"/>
</dbReference>
<keyword evidence="7 10" id="KW-0067">ATP-binding</keyword>
<evidence type="ECO:0000256" key="10">
    <source>
        <dbReference type="RuleBase" id="RU363066"/>
    </source>
</evidence>
<gene>
    <name evidence="11" type="primary">gntK</name>
    <name evidence="11" type="ORF">GCM10010136_25720</name>
</gene>
<dbReference type="RefSeq" id="WP_189490790.1">
    <property type="nucleotide sequence ID" value="NZ_BMZO01000008.1"/>
</dbReference>
<evidence type="ECO:0000256" key="8">
    <source>
        <dbReference type="ARBA" id="ARBA00023064"/>
    </source>
</evidence>
<dbReference type="FunFam" id="3.40.50.300:FF:000522">
    <property type="entry name" value="Gluconokinase"/>
    <property type="match status" value="1"/>
</dbReference>
<dbReference type="AlphaFoldDB" id="A0A8J3DRN9"/>
<organism evidence="11 12">
    <name type="scientific">Limoniibacter endophyticus</name>
    <dbReference type="NCBI Taxonomy" id="1565040"/>
    <lineage>
        <taxon>Bacteria</taxon>
        <taxon>Pseudomonadati</taxon>
        <taxon>Pseudomonadota</taxon>
        <taxon>Alphaproteobacteria</taxon>
        <taxon>Hyphomicrobiales</taxon>
        <taxon>Bartonellaceae</taxon>
        <taxon>Limoniibacter</taxon>
    </lineage>
</organism>
<dbReference type="EMBL" id="BMZO01000008">
    <property type="protein sequence ID" value="GHC75607.1"/>
    <property type="molecule type" value="Genomic_DNA"/>
</dbReference>
<evidence type="ECO:0000256" key="4">
    <source>
        <dbReference type="ARBA" id="ARBA00022679"/>
    </source>
</evidence>
<dbReference type="NCBIfam" id="TIGR01313">
    <property type="entry name" value="therm_gnt_kin"/>
    <property type="match status" value="1"/>
</dbReference>
<dbReference type="Pfam" id="PF13671">
    <property type="entry name" value="AAA_33"/>
    <property type="match status" value="1"/>
</dbReference>
<evidence type="ECO:0000256" key="2">
    <source>
        <dbReference type="ARBA" id="ARBA00008420"/>
    </source>
</evidence>
<dbReference type="InterPro" id="IPR027417">
    <property type="entry name" value="P-loop_NTPase"/>
</dbReference>